<proteinExistence type="predicted"/>
<dbReference type="Proteomes" id="UP000469559">
    <property type="component" value="Unassembled WGS sequence"/>
</dbReference>
<reference evidence="1 2" key="1">
    <citation type="submission" date="2018-05" db="EMBL/GenBank/DDBJ databases">
        <title>Whole genome sequencing for identification of molecular markers to develop diagnostic detection tools for the regulated plant pathogen Lachnellula willkommii.</title>
        <authorList>
            <person name="Giroux E."/>
            <person name="Bilodeau G."/>
        </authorList>
    </citation>
    <scope>NUCLEOTIDE SEQUENCE [LARGE SCALE GENOMIC DNA]</scope>
    <source>
        <strain evidence="1 2">CBS 203.66</strain>
    </source>
</reference>
<keyword evidence="2" id="KW-1185">Reference proteome</keyword>
<gene>
    <name evidence="1" type="ORF">LARI1_G007676</name>
</gene>
<organism evidence="1 2">
    <name type="scientific">Lachnellula arida</name>
    <dbReference type="NCBI Taxonomy" id="1316785"/>
    <lineage>
        <taxon>Eukaryota</taxon>
        <taxon>Fungi</taxon>
        <taxon>Dikarya</taxon>
        <taxon>Ascomycota</taxon>
        <taxon>Pezizomycotina</taxon>
        <taxon>Leotiomycetes</taxon>
        <taxon>Helotiales</taxon>
        <taxon>Lachnaceae</taxon>
        <taxon>Lachnellula</taxon>
    </lineage>
</organism>
<accession>A0A8T9B8V4</accession>
<dbReference type="AlphaFoldDB" id="A0A8T9B8V4"/>
<evidence type="ECO:0000313" key="2">
    <source>
        <dbReference type="Proteomes" id="UP000469559"/>
    </source>
</evidence>
<comment type="caution">
    <text evidence="1">The sequence shown here is derived from an EMBL/GenBank/DDBJ whole genome shotgun (WGS) entry which is preliminary data.</text>
</comment>
<evidence type="ECO:0008006" key="3">
    <source>
        <dbReference type="Google" id="ProtNLM"/>
    </source>
</evidence>
<name>A0A8T9B8V4_9HELO</name>
<dbReference type="EMBL" id="QGMF01000626">
    <property type="protein sequence ID" value="TVY14742.1"/>
    <property type="molecule type" value="Genomic_DNA"/>
</dbReference>
<protein>
    <recommendedName>
        <fullName evidence="3">Heterokaryon incompatibility domain-containing protein</fullName>
    </recommendedName>
</protein>
<evidence type="ECO:0000313" key="1">
    <source>
        <dbReference type="EMBL" id="TVY14742.1"/>
    </source>
</evidence>
<sequence length="136" mass="15821">MDQKTIYKYKQPLHCPLILRYAAYTRPAQEAFDMGGRHLCRSVKQRRKESAGGTEQTIIFLGEATKETDIVFGSLKPATPFKEMKRNIPCENVLTQPWFTRVWVFQELIFSQNPWVQCGQLRVRWSTIHDAIKSST</sequence>
<dbReference type="OrthoDB" id="2157530at2759"/>